<dbReference type="PANTHER" id="PTHR42808:SF3">
    <property type="entry name" value="HYDROXYSTEROID DEHYDROGENASE-LIKE PROTEIN 2"/>
    <property type="match status" value="1"/>
</dbReference>
<evidence type="ECO:0000256" key="2">
    <source>
        <dbReference type="ARBA" id="ARBA00006484"/>
    </source>
</evidence>
<sequence length="282" mass="29809">MTDAAKPLAGKTMIMSGGSRGIGLEIARRAAADGANITLIAKTDTPHPKLPGTIHTAAAELEQAGGQVLKFVGDVRDDEAVAEAVQLTTQRFGGIDMVVNNASAIDLSPTEVLPMKKYDLMQDINCRGSFLLSKLCIPALKDSAAAGRNPHILTLSPPLNLDPKWAGSSLGYTIAKYGMSLTTLGLAEELRKYGIGVNSLWPRTTIATAAVKNLLGGEQMIATSRTPDIYADAAYLVLTSPAKDTTGNFFIDDEVLAAHGVTDLDRYRVVPGDGPLTTDLFL</sequence>
<evidence type="ECO:0000256" key="4">
    <source>
        <dbReference type="ARBA" id="ARBA00023002"/>
    </source>
</evidence>
<dbReference type="PRINTS" id="PR00081">
    <property type="entry name" value="GDHRDH"/>
</dbReference>
<dbReference type="Proteomes" id="UP000255467">
    <property type="component" value="Unassembled WGS sequence"/>
</dbReference>
<dbReference type="InterPro" id="IPR036291">
    <property type="entry name" value="NAD(P)-bd_dom_sf"/>
</dbReference>
<evidence type="ECO:0000313" key="6">
    <source>
        <dbReference type="EMBL" id="SUA75080.1"/>
    </source>
</evidence>
<name>A0A378YEX5_9NOCA</name>
<dbReference type="FunFam" id="3.40.50.720:FF:000301">
    <property type="entry name" value="Hydroxysteroid dehydrogenase like 2"/>
    <property type="match status" value="1"/>
</dbReference>
<keyword evidence="7" id="KW-1185">Reference proteome</keyword>
<proteinExistence type="inferred from homology"/>
<dbReference type="Gene3D" id="3.40.50.720">
    <property type="entry name" value="NAD(P)-binding Rossmann-like Domain"/>
    <property type="match status" value="1"/>
</dbReference>
<dbReference type="NCBIfam" id="NF006133">
    <property type="entry name" value="PRK08278.1"/>
    <property type="match status" value="1"/>
</dbReference>
<protein>
    <submittedName>
        <fullName evidence="6">Uncharacterized NAD-dependent oxidoreductase MAP_4146</fullName>
        <ecNumber evidence="6">1.-.-.-</ecNumber>
    </submittedName>
</protein>
<dbReference type="PANTHER" id="PTHR42808">
    <property type="entry name" value="HYDROXYSTEROID DEHYDROGENASE-LIKE PROTEIN 2"/>
    <property type="match status" value="1"/>
</dbReference>
<evidence type="ECO:0000313" key="7">
    <source>
        <dbReference type="Proteomes" id="UP000255467"/>
    </source>
</evidence>
<dbReference type="InterPro" id="IPR002347">
    <property type="entry name" value="SDR_fam"/>
</dbReference>
<dbReference type="SUPFAM" id="SSF51735">
    <property type="entry name" value="NAD(P)-binding Rossmann-fold domains"/>
    <property type="match status" value="1"/>
</dbReference>
<keyword evidence="5" id="KW-0576">Peroxisome</keyword>
<dbReference type="InterPro" id="IPR051935">
    <property type="entry name" value="HSDL2"/>
</dbReference>
<evidence type="ECO:0000256" key="5">
    <source>
        <dbReference type="ARBA" id="ARBA00023140"/>
    </source>
</evidence>
<accession>A0A378YEX5</accession>
<dbReference type="GO" id="GO:0016491">
    <property type="term" value="F:oxidoreductase activity"/>
    <property type="evidence" value="ECO:0007669"/>
    <property type="project" value="UniProtKB-KW"/>
</dbReference>
<dbReference type="AlphaFoldDB" id="A0A378YEX5"/>
<dbReference type="EMBL" id="UGRY01000002">
    <property type="protein sequence ID" value="SUA75080.1"/>
    <property type="molecule type" value="Genomic_DNA"/>
</dbReference>
<gene>
    <name evidence="6" type="ORF">NCTC1934_01898</name>
</gene>
<keyword evidence="3" id="KW-0521">NADP</keyword>
<evidence type="ECO:0000256" key="1">
    <source>
        <dbReference type="ARBA" id="ARBA00004275"/>
    </source>
</evidence>
<keyword evidence="4 6" id="KW-0560">Oxidoreductase</keyword>
<dbReference type="EC" id="1.-.-.-" evidence="6"/>
<comment type="similarity">
    <text evidence="2">Belongs to the short-chain dehydrogenases/reductases (SDR) family.</text>
</comment>
<dbReference type="Pfam" id="PF00106">
    <property type="entry name" value="adh_short"/>
    <property type="match status" value="1"/>
</dbReference>
<dbReference type="STRING" id="1406858.GCA_000710895_02711"/>
<dbReference type="RefSeq" id="WP_039808601.1">
    <property type="nucleotide sequence ID" value="NZ_UGRY01000002.1"/>
</dbReference>
<dbReference type="OrthoDB" id="9810935at2"/>
<reference evidence="6 7" key="1">
    <citation type="submission" date="2018-06" db="EMBL/GenBank/DDBJ databases">
        <authorList>
            <consortium name="Pathogen Informatics"/>
            <person name="Doyle S."/>
        </authorList>
    </citation>
    <scope>NUCLEOTIDE SEQUENCE [LARGE SCALE GENOMIC DNA]</scope>
    <source>
        <strain evidence="6 7">NCTC1934</strain>
    </source>
</reference>
<evidence type="ECO:0000256" key="3">
    <source>
        <dbReference type="ARBA" id="ARBA00022857"/>
    </source>
</evidence>
<organism evidence="6 7">
    <name type="scientific">Nocardia otitidiscaviarum</name>
    <dbReference type="NCBI Taxonomy" id="1823"/>
    <lineage>
        <taxon>Bacteria</taxon>
        <taxon>Bacillati</taxon>
        <taxon>Actinomycetota</taxon>
        <taxon>Actinomycetes</taxon>
        <taxon>Mycobacteriales</taxon>
        <taxon>Nocardiaceae</taxon>
        <taxon>Nocardia</taxon>
    </lineage>
</organism>
<comment type="subcellular location">
    <subcellularLocation>
        <location evidence="1">Peroxisome</location>
    </subcellularLocation>
</comment>